<evidence type="ECO:0000256" key="1">
    <source>
        <dbReference type="SAM" id="MobiDB-lite"/>
    </source>
</evidence>
<comment type="caution">
    <text evidence="2">The sequence shown here is derived from an EMBL/GenBank/DDBJ whole genome shotgun (WGS) entry which is preliminary data.</text>
</comment>
<dbReference type="RefSeq" id="WP_345254119.1">
    <property type="nucleotide sequence ID" value="NZ_BAABGY010000005.1"/>
</dbReference>
<accession>A0ABP8GHQ1</accession>
<sequence>MSTYFFRTNIHGLGNMAQVKAHLDRWEQSKEIDTWHIDMTNPESPLQIVTQQLTPDQVKHRIRELGVDADFIKPPETRDRGDDRTRGGRP</sequence>
<name>A0ABP8GHQ1_9BACT</name>
<organism evidence="2 3">
    <name type="scientific">Flaviaesturariibacter amylovorans</name>
    <dbReference type="NCBI Taxonomy" id="1084520"/>
    <lineage>
        <taxon>Bacteria</taxon>
        <taxon>Pseudomonadati</taxon>
        <taxon>Bacteroidota</taxon>
        <taxon>Chitinophagia</taxon>
        <taxon>Chitinophagales</taxon>
        <taxon>Chitinophagaceae</taxon>
        <taxon>Flaviaestuariibacter</taxon>
    </lineage>
</organism>
<proteinExistence type="predicted"/>
<protein>
    <submittedName>
        <fullName evidence="2">Uncharacterized protein</fullName>
    </submittedName>
</protein>
<dbReference type="Proteomes" id="UP001501725">
    <property type="component" value="Unassembled WGS sequence"/>
</dbReference>
<gene>
    <name evidence="2" type="ORF">GCM10023184_11490</name>
</gene>
<keyword evidence="3" id="KW-1185">Reference proteome</keyword>
<evidence type="ECO:0000313" key="2">
    <source>
        <dbReference type="EMBL" id="GAA4324230.1"/>
    </source>
</evidence>
<evidence type="ECO:0000313" key="3">
    <source>
        <dbReference type="Proteomes" id="UP001501725"/>
    </source>
</evidence>
<reference evidence="3" key="1">
    <citation type="journal article" date="2019" name="Int. J. Syst. Evol. Microbiol.">
        <title>The Global Catalogue of Microorganisms (GCM) 10K type strain sequencing project: providing services to taxonomists for standard genome sequencing and annotation.</title>
        <authorList>
            <consortium name="The Broad Institute Genomics Platform"/>
            <consortium name="The Broad Institute Genome Sequencing Center for Infectious Disease"/>
            <person name="Wu L."/>
            <person name="Ma J."/>
        </authorList>
    </citation>
    <scope>NUCLEOTIDE SEQUENCE [LARGE SCALE GENOMIC DNA]</scope>
    <source>
        <strain evidence="3">JCM 17919</strain>
    </source>
</reference>
<dbReference type="EMBL" id="BAABGY010000005">
    <property type="protein sequence ID" value="GAA4324230.1"/>
    <property type="molecule type" value="Genomic_DNA"/>
</dbReference>
<feature type="region of interest" description="Disordered" evidence="1">
    <location>
        <begin position="67"/>
        <end position="90"/>
    </location>
</feature>